<feature type="region of interest" description="Disordered" evidence="5">
    <location>
        <begin position="280"/>
        <end position="307"/>
    </location>
</feature>
<dbReference type="PROSITE" id="PS50089">
    <property type="entry name" value="ZF_RING_2"/>
    <property type="match status" value="1"/>
</dbReference>
<dbReference type="InterPro" id="IPR006597">
    <property type="entry name" value="Sel1-like"/>
</dbReference>
<dbReference type="InterPro" id="IPR002893">
    <property type="entry name" value="Znf_MYND"/>
</dbReference>
<dbReference type="SUPFAM" id="SSF81901">
    <property type="entry name" value="HCP-like"/>
    <property type="match status" value="1"/>
</dbReference>
<name>A0AAD8Y682_9STRA</name>
<organism evidence="8 9">
    <name type="scientific">Skeletonema marinoi</name>
    <dbReference type="NCBI Taxonomy" id="267567"/>
    <lineage>
        <taxon>Eukaryota</taxon>
        <taxon>Sar</taxon>
        <taxon>Stramenopiles</taxon>
        <taxon>Ochrophyta</taxon>
        <taxon>Bacillariophyta</taxon>
        <taxon>Coscinodiscophyceae</taxon>
        <taxon>Thalassiosirophycidae</taxon>
        <taxon>Thalassiosirales</taxon>
        <taxon>Skeletonemataceae</taxon>
        <taxon>Skeletonema</taxon>
        <taxon>Skeletonema marinoi-dohrnii complex</taxon>
    </lineage>
</organism>
<feature type="domain" description="RING-type" evidence="6">
    <location>
        <begin position="77"/>
        <end position="126"/>
    </location>
</feature>
<keyword evidence="3" id="KW-0862">Zinc</keyword>
<evidence type="ECO:0000313" key="8">
    <source>
        <dbReference type="EMBL" id="KAK1739759.1"/>
    </source>
</evidence>
<evidence type="ECO:0000259" key="6">
    <source>
        <dbReference type="PROSITE" id="PS50089"/>
    </source>
</evidence>
<evidence type="ECO:0000256" key="2">
    <source>
        <dbReference type="ARBA" id="ARBA00022771"/>
    </source>
</evidence>
<dbReference type="EMBL" id="JATAAI010000017">
    <property type="protein sequence ID" value="KAK1739759.1"/>
    <property type="molecule type" value="Genomic_DNA"/>
</dbReference>
<dbReference type="Gene3D" id="1.25.40.10">
    <property type="entry name" value="Tetratricopeptide repeat domain"/>
    <property type="match status" value="1"/>
</dbReference>
<dbReference type="InterPro" id="IPR001841">
    <property type="entry name" value="Znf_RING"/>
</dbReference>
<evidence type="ECO:0000256" key="4">
    <source>
        <dbReference type="PROSITE-ProRule" id="PRU00134"/>
    </source>
</evidence>
<evidence type="ECO:0000259" key="7">
    <source>
        <dbReference type="PROSITE" id="PS50865"/>
    </source>
</evidence>
<dbReference type="SUPFAM" id="SSF144232">
    <property type="entry name" value="HIT/MYND zinc finger-like"/>
    <property type="match status" value="1"/>
</dbReference>
<evidence type="ECO:0008006" key="10">
    <source>
        <dbReference type="Google" id="ProtNLM"/>
    </source>
</evidence>
<accession>A0AAD8Y682</accession>
<dbReference type="SMART" id="SM00671">
    <property type="entry name" value="SEL1"/>
    <property type="match status" value="2"/>
</dbReference>
<evidence type="ECO:0000256" key="1">
    <source>
        <dbReference type="ARBA" id="ARBA00022723"/>
    </source>
</evidence>
<keyword evidence="1" id="KW-0479">Metal-binding</keyword>
<comment type="caution">
    <text evidence="8">The sequence shown here is derived from an EMBL/GenBank/DDBJ whole genome shotgun (WGS) entry which is preliminary data.</text>
</comment>
<dbReference type="Pfam" id="PF01753">
    <property type="entry name" value="zf-MYND"/>
    <property type="match status" value="1"/>
</dbReference>
<dbReference type="AlphaFoldDB" id="A0AAD8Y682"/>
<reference evidence="8" key="1">
    <citation type="submission" date="2023-06" db="EMBL/GenBank/DDBJ databases">
        <title>Survivors Of The Sea: Transcriptome response of Skeletonema marinoi to long-term dormancy.</title>
        <authorList>
            <person name="Pinder M.I.M."/>
            <person name="Kourtchenko O."/>
            <person name="Robertson E.K."/>
            <person name="Larsson T."/>
            <person name="Maumus F."/>
            <person name="Osuna-Cruz C.M."/>
            <person name="Vancaester E."/>
            <person name="Stenow R."/>
            <person name="Vandepoele K."/>
            <person name="Ploug H."/>
            <person name="Bruchert V."/>
            <person name="Godhe A."/>
            <person name="Topel M."/>
        </authorList>
    </citation>
    <scope>NUCLEOTIDE SEQUENCE</scope>
    <source>
        <strain evidence="8">R05AC</strain>
    </source>
</reference>
<dbReference type="PANTHER" id="PTHR45011">
    <property type="entry name" value="DAP3-BINDING CELL DEATH ENHANCER 1"/>
    <property type="match status" value="1"/>
</dbReference>
<dbReference type="GO" id="GO:0008270">
    <property type="term" value="F:zinc ion binding"/>
    <property type="evidence" value="ECO:0007669"/>
    <property type="project" value="UniProtKB-KW"/>
</dbReference>
<evidence type="ECO:0000256" key="5">
    <source>
        <dbReference type="SAM" id="MobiDB-lite"/>
    </source>
</evidence>
<gene>
    <name evidence="8" type="ORF">QTG54_009518</name>
</gene>
<dbReference type="InterPro" id="IPR052748">
    <property type="entry name" value="ISR_Activator"/>
</dbReference>
<dbReference type="InterPro" id="IPR011990">
    <property type="entry name" value="TPR-like_helical_dom_sf"/>
</dbReference>
<sequence length="307" mass="34514">MMSSDEAADSCCASCGIAECDSTKLKKCTACYLVRYCSVKCQREHRPQHKKACKKRAAELHDEKLFRQPESSHFGDCPICLIPLSLDRSRRNMLNCCSNIVCDGCSYANDLRQLEERLESTCPFCRQSTSDTNEEAELRQMKRVQVNDPVAIREFGLARYYEQDYTHAFENLTKAVELGDVTAHFTLSSMYRAGQGVAENKKKEIYHLEQASIGGHFKARHNLGVEEFQNGRIDRAVKHWIIAATTGDDASLDVIKRGYGQGFVGKEDYAAALRAHQAAVNETKSPQREAARVAEQNGEMSALDPWK</sequence>
<dbReference type="PANTHER" id="PTHR45011:SF1">
    <property type="entry name" value="DAP3-BINDING CELL DEATH ENHANCER 1"/>
    <property type="match status" value="1"/>
</dbReference>
<protein>
    <recommendedName>
        <fullName evidence="10">MYND-type domain-containing protein</fullName>
    </recommendedName>
</protein>
<proteinExistence type="predicted"/>
<evidence type="ECO:0000313" key="9">
    <source>
        <dbReference type="Proteomes" id="UP001224775"/>
    </source>
</evidence>
<keyword evidence="9" id="KW-1185">Reference proteome</keyword>
<dbReference type="PROSITE" id="PS50865">
    <property type="entry name" value="ZF_MYND_2"/>
    <property type="match status" value="1"/>
</dbReference>
<dbReference type="Gene3D" id="6.10.140.2220">
    <property type="match status" value="1"/>
</dbReference>
<dbReference type="Proteomes" id="UP001224775">
    <property type="component" value="Unassembled WGS sequence"/>
</dbReference>
<feature type="domain" description="MYND-type" evidence="7">
    <location>
        <begin position="12"/>
        <end position="53"/>
    </location>
</feature>
<evidence type="ECO:0000256" key="3">
    <source>
        <dbReference type="ARBA" id="ARBA00022833"/>
    </source>
</evidence>
<keyword evidence="2 4" id="KW-0863">Zinc-finger</keyword>